<dbReference type="RefSeq" id="WP_190033550.1">
    <property type="nucleotide sequence ID" value="NZ_BMWD01000001.1"/>
</dbReference>
<keyword evidence="1" id="KW-1133">Transmembrane helix</keyword>
<evidence type="ECO:0000313" key="3">
    <source>
        <dbReference type="Proteomes" id="UP000645555"/>
    </source>
</evidence>
<dbReference type="Proteomes" id="UP000645555">
    <property type="component" value="Unassembled WGS sequence"/>
</dbReference>
<keyword evidence="3" id="KW-1185">Reference proteome</keyword>
<keyword evidence="1" id="KW-0812">Transmembrane</keyword>
<dbReference type="EMBL" id="BMWD01000001">
    <property type="protein sequence ID" value="GGX40881.1"/>
    <property type="molecule type" value="Genomic_DNA"/>
</dbReference>
<feature type="transmembrane region" description="Helical" evidence="1">
    <location>
        <begin position="6"/>
        <end position="26"/>
    </location>
</feature>
<gene>
    <name evidence="2" type="ORF">GCM10010515_04650</name>
</gene>
<reference evidence="2" key="1">
    <citation type="journal article" date="2014" name="Int. J. Syst. Evol. Microbiol.">
        <title>Complete genome sequence of Corynebacterium casei LMG S-19264T (=DSM 44701T), isolated from a smear-ripened cheese.</title>
        <authorList>
            <consortium name="US DOE Joint Genome Institute (JGI-PGF)"/>
            <person name="Walter F."/>
            <person name="Albersmeier A."/>
            <person name="Kalinowski J."/>
            <person name="Ruckert C."/>
        </authorList>
    </citation>
    <scope>NUCLEOTIDE SEQUENCE</scope>
    <source>
        <strain evidence="2">JCM 4956</strain>
    </source>
</reference>
<keyword evidence="1" id="KW-0472">Membrane</keyword>
<dbReference type="AlphaFoldDB" id="A0A918K213"/>
<name>A0A918K213_9ACTN</name>
<accession>A0A918K213</accession>
<proteinExistence type="predicted"/>
<evidence type="ECO:0000256" key="1">
    <source>
        <dbReference type="SAM" id="Phobius"/>
    </source>
</evidence>
<comment type="caution">
    <text evidence="2">The sequence shown here is derived from an EMBL/GenBank/DDBJ whole genome shotgun (WGS) entry which is preliminary data.</text>
</comment>
<sequence length="61" mass="6540">MNTFLGYLTVLFVAAVLVGPALVGLVRERGIDRRIRAAADRSVPAARVRRALVAHDVARAA</sequence>
<reference evidence="2" key="2">
    <citation type="submission" date="2020-09" db="EMBL/GenBank/DDBJ databases">
        <authorList>
            <person name="Sun Q."/>
            <person name="Ohkuma M."/>
        </authorList>
    </citation>
    <scope>NUCLEOTIDE SEQUENCE</scope>
    <source>
        <strain evidence="2">JCM 4956</strain>
    </source>
</reference>
<evidence type="ECO:0000313" key="2">
    <source>
        <dbReference type="EMBL" id="GGX40881.1"/>
    </source>
</evidence>
<organism evidence="2 3">
    <name type="scientific">Streptomyces fructofermentans</name>
    <dbReference type="NCBI Taxonomy" id="152141"/>
    <lineage>
        <taxon>Bacteria</taxon>
        <taxon>Bacillati</taxon>
        <taxon>Actinomycetota</taxon>
        <taxon>Actinomycetes</taxon>
        <taxon>Kitasatosporales</taxon>
        <taxon>Streptomycetaceae</taxon>
        <taxon>Streptomyces</taxon>
    </lineage>
</organism>
<protein>
    <submittedName>
        <fullName evidence="2">Uncharacterized protein</fullName>
    </submittedName>
</protein>